<organism evidence="1 2">
    <name type="scientific">Rhizobium mongolense subsp. loessense</name>
    <dbReference type="NCBI Taxonomy" id="158890"/>
    <lineage>
        <taxon>Bacteria</taxon>
        <taxon>Pseudomonadati</taxon>
        <taxon>Pseudomonadota</taxon>
        <taxon>Alphaproteobacteria</taxon>
        <taxon>Hyphomicrobiales</taxon>
        <taxon>Rhizobiaceae</taxon>
        <taxon>Rhizobium/Agrobacterium group</taxon>
        <taxon>Rhizobium</taxon>
    </lineage>
</organism>
<name>A0A1G4Q426_9HYPH</name>
<sequence length="74" mass="8492">MITTEDQIAAWNRYAEAKRRADKTLVMEDGLAAIRAWKEFNNVFLPEDRHFPLDAIPSNTAVFPVHKTRPPGVR</sequence>
<dbReference type="RefSeq" id="WP_092584017.1">
    <property type="nucleotide sequence ID" value="NZ_FMTM01000001.1"/>
</dbReference>
<proteinExistence type="predicted"/>
<protein>
    <submittedName>
        <fullName evidence="1">Uncharacterized protein</fullName>
    </submittedName>
</protein>
<dbReference type="AlphaFoldDB" id="A0A1G4Q426"/>
<reference evidence="1 2" key="1">
    <citation type="submission" date="2016-10" db="EMBL/GenBank/DDBJ databases">
        <authorList>
            <person name="de Groot N.N."/>
        </authorList>
    </citation>
    <scope>NUCLEOTIDE SEQUENCE [LARGE SCALE GENOMIC DNA]</scope>
    <source>
        <strain evidence="1 2">CGMCC 1.3401</strain>
    </source>
</reference>
<evidence type="ECO:0000313" key="1">
    <source>
        <dbReference type="EMBL" id="SCW39252.1"/>
    </source>
</evidence>
<dbReference type="Proteomes" id="UP000199542">
    <property type="component" value="Unassembled WGS sequence"/>
</dbReference>
<dbReference type="EMBL" id="FMTM01000001">
    <property type="protein sequence ID" value="SCW39252.1"/>
    <property type="molecule type" value="Genomic_DNA"/>
</dbReference>
<accession>A0A1G4Q426</accession>
<gene>
    <name evidence="1" type="ORF">SAMN02927900_01311</name>
</gene>
<evidence type="ECO:0000313" key="2">
    <source>
        <dbReference type="Proteomes" id="UP000199542"/>
    </source>
</evidence>